<accession>A0AC55CN78</accession>
<name>A0AC55CN78_ECHTE</name>
<dbReference type="Proteomes" id="UP000694863">
    <property type="component" value="Unplaced"/>
</dbReference>
<proteinExistence type="predicted"/>
<keyword evidence="1" id="KW-1185">Reference proteome</keyword>
<reference evidence="2" key="1">
    <citation type="submission" date="2025-08" db="UniProtKB">
        <authorList>
            <consortium name="RefSeq"/>
        </authorList>
    </citation>
    <scope>IDENTIFICATION</scope>
</reference>
<dbReference type="RefSeq" id="XP_045140903.1">
    <property type="nucleotide sequence ID" value="XM_045284968.1"/>
</dbReference>
<gene>
    <name evidence="2" type="primary">ACSL6</name>
</gene>
<organism evidence="1 2">
    <name type="scientific">Echinops telfairi</name>
    <name type="common">Lesser hedgehog tenrec</name>
    <dbReference type="NCBI Taxonomy" id="9371"/>
    <lineage>
        <taxon>Eukaryota</taxon>
        <taxon>Metazoa</taxon>
        <taxon>Chordata</taxon>
        <taxon>Craniata</taxon>
        <taxon>Vertebrata</taxon>
        <taxon>Euteleostomi</taxon>
        <taxon>Mammalia</taxon>
        <taxon>Eutheria</taxon>
        <taxon>Afrotheria</taxon>
        <taxon>Tenrecidae</taxon>
        <taxon>Tenrecinae</taxon>
        <taxon>Echinops</taxon>
    </lineage>
</organism>
<evidence type="ECO:0000313" key="2">
    <source>
        <dbReference type="RefSeq" id="XP_045140903.1"/>
    </source>
</evidence>
<evidence type="ECO:0000313" key="1">
    <source>
        <dbReference type="Proteomes" id="UP000694863"/>
    </source>
</evidence>
<protein>
    <submittedName>
        <fullName evidence="2">Long-chain-fatty-acid--CoA ligase 6 isoform X5</fullName>
    </submittedName>
</protein>
<keyword evidence="2" id="KW-0436">Ligase</keyword>
<sequence length="748" mass="83335">MLTFFLVSGGSLWLFAESVFSLLEKMQTQEILRMLRLPELGDLGQFCRSLSATTLVSMGALAAILAYWFTHRPKAVQPPCDLLKQSEEVEGSAGARRSVIGGSPQLLTHYYDDARTMYQVFRRGLSISGSGPCLGFRKPKQPYQWLSYQEVADRAEFLGSGLLQHNCKASSDQFIGVFAQNRPEWIIAELACYTYSMVVVPLYDTLGPGAIHYIINTADISTVIVDKPPKAVLLLEHVEKKEIPGLKLIIIMEPFEEALRERGQECGVLLKSMQAVEDCGQANYHAPVPPKPDDLSIVCFTSGTTGNPKGAMLTHGNVVADFSGFLKVTEKVIFPRQDDVLISFLPLAHMFERVIQSQWAPTYADVHISYLPLAHMFERMVQSVVYCHGGRVGFFQGDIRLLSDDMKALCPTIFPVVPRLLNRMYDKIFSQANTPLKRWVLEFVAKRKQAEVRSGIIRNDSIWDELFFNKIQASLGGCVRMIVTGAAPASPAVLGFLRAALGCQVYEGYGQTECTAGCTFTTPGDWTSGHVGAPLPCNHIKLVDVEELNYWAKNGEGEICVRGPNVFKGYLKDTEKTKEALDRDGWLHTGDIGRWLPAGTLKIIDRKKHIFKLAQGEYVAPEKIENIYIRSEPVAQIYVHGDSLKAFLVGIVVPDPEIMPAWAQKKGFEGTYEELCANKDTKKAILDDLVRLGNAGGLHSFEQVKAIHIHSDMFSVQNGLLTPTLKAKRPQLREYFRTQIEELYSGSI</sequence>